<dbReference type="SUPFAM" id="SSF48403">
    <property type="entry name" value="Ankyrin repeat"/>
    <property type="match status" value="1"/>
</dbReference>
<dbReference type="Proteomes" id="UP000782241">
    <property type="component" value="Unassembled WGS sequence"/>
</dbReference>
<gene>
    <name evidence="4" type="ORF">KAF25_002266</name>
</gene>
<evidence type="ECO:0008006" key="6">
    <source>
        <dbReference type="Google" id="ProtNLM"/>
    </source>
</evidence>
<keyword evidence="5" id="KW-1185">Reference proteome</keyword>
<proteinExistence type="predicted"/>
<protein>
    <recommendedName>
        <fullName evidence="6">Ankyrin</fullName>
    </recommendedName>
</protein>
<dbReference type="AlphaFoldDB" id="A0A9P7H785"/>
<dbReference type="SMART" id="SM00248">
    <property type="entry name" value="ANK"/>
    <property type="match status" value="4"/>
</dbReference>
<keyword evidence="1" id="KW-0677">Repeat</keyword>
<dbReference type="PROSITE" id="PS50088">
    <property type="entry name" value="ANK_REPEAT"/>
    <property type="match status" value="2"/>
</dbReference>
<evidence type="ECO:0000313" key="5">
    <source>
        <dbReference type="Proteomes" id="UP000782241"/>
    </source>
</evidence>
<evidence type="ECO:0000256" key="2">
    <source>
        <dbReference type="ARBA" id="ARBA00023043"/>
    </source>
</evidence>
<evidence type="ECO:0000313" key="4">
    <source>
        <dbReference type="EMBL" id="KAG5659707.1"/>
    </source>
</evidence>
<dbReference type="Pfam" id="PF12796">
    <property type="entry name" value="Ank_2"/>
    <property type="match status" value="1"/>
</dbReference>
<dbReference type="InterPro" id="IPR002110">
    <property type="entry name" value="Ankyrin_rpt"/>
</dbReference>
<dbReference type="Pfam" id="PF00023">
    <property type="entry name" value="Ank"/>
    <property type="match status" value="1"/>
</dbReference>
<dbReference type="PROSITE" id="PS50297">
    <property type="entry name" value="ANK_REP_REGION"/>
    <property type="match status" value="2"/>
</dbReference>
<comment type="caution">
    <text evidence="4">The sequence shown here is derived from an EMBL/GenBank/DDBJ whole genome shotgun (WGS) entry which is preliminary data.</text>
</comment>
<reference evidence="4" key="1">
    <citation type="submission" date="2021-04" db="EMBL/GenBank/DDBJ databases">
        <title>Draft genome of Fusarium avenaceum strain F156N33, isolated from an atmospheric sample in Virginia.</title>
        <authorList>
            <person name="Yang S."/>
            <person name="Vinatzer B.A."/>
            <person name="Coleman J."/>
        </authorList>
    </citation>
    <scope>NUCLEOTIDE SEQUENCE</scope>
    <source>
        <strain evidence="4">F156N33</strain>
    </source>
</reference>
<dbReference type="PANTHER" id="PTHR24198">
    <property type="entry name" value="ANKYRIN REPEAT AND PROTEIN KINASE DOMAIN-CONTAINING PROTEIN"/>
    <property type="match status" value="1"/>
</dbReference>
<keyword evidence="2 3" id="KW-0040">ANK repeat</keyword>
<organism evidence="4 5">
    <name type="scientific">Fusarium avenaceum</name>
    <dbReference type="NCBI Taxonomy" id="40199"/>
    <lineage>
        <taxon>Eukaryota</taxon>
        <taxon>Fungi</taxon>
        <taxon>Dikarya</taxon>
        <taxon>Ascomycota</taxon>
        <taxon>Pezizomycotina</taxon>
        <taxon>Sordariomycetes</taxon>
        <taxon>Hypocreomycetidae</taxon>
        <taxon>Hypocreales</taxon>
        <taxon>Nectriaceae</taxon>
        <taxon>Fusarium</taxon>
        <taxon>Fusarium tricinctum species complex</taxon>
    </lineage>
</organism>
<accession>A0A9P7H785</accession>
<evidence type="ECO:0000256" key="3">
    <source>
        <dbReference type="PROSITE-ProRule" id="PRU00023"/>
    </source>
</evidence>
<feature type="repeat" description="ANK" evidence="3">
    <location>
        <begin position="136"/>
        <end position="158"/>
    </location>
</feature>
<dbReference type="EMBL" id="JAGPUO010000011">
    <property type="protein sequence ID" value="KAG5659707.1"/>
    <property type="molecule type" value="Genomic_DNA"/>
</dbReference>
<dbReference type="InterPro" id="IPR036770">
    <property type="entry name" value="Ankyrin_rpt-contain_sf"/>
</dbReference>
<evidence type="ECO:0000256" key="1">
    <source>
        <dbReference type="ARBA" id="ARBA00022737"/>
    </source>
</evidence>
<name>A0A9P7H785_9HYPO</name>
<dbReference type="Gene3D" id="1.25.40.20">
    <property type="entry name" value="Ankyrin repeat-containing domain"/>
    <property type="match status" value="1"/>
</dbReference>
<sequence>MLAALKAGNQALFKELLEDPENRRDINTVGHDYLEAAILLNRTEIVRALVSLPFSEFDFPNRPGAPTEANSPLDLSISFERFDIFKIIVDTGKVDISEPDLDGKTPLHLASAIGSTHIVELMLQHDNVKADAKDNEGRTPLYFAAYGGMSNVVEILLRLNTVDPDCKDVKGRSPFWWAVRYGHDSVAKMLADTGRVDCSVEEEATRIRNRILVLDRVGTKSGLKGHDFWQPESLGRYCYEKHDAR</sequence>
<dbReference type="PANTHER" id="PTHR24198:SF165">
    <property type="entry name" value="ANKYRIN REPEAT-CONTAINING PROTEIN-RELATED"/>
    <property type="match status" value="1"/>
</dbReference>
<feature type="repeat" description="ANK" evidence="3">
    <location>
        <begin position="102"/>
        <end position="125"/>
    </location>
</feature>